<keyword evidence="5" id="KW-0464">Manganese</keyword>
<protein>
    <submittedName>
        <fullName evidence="8">Xaa-Pro aminopeptidase 3</fullName>
    </submittedName>
</protein>
<dbReference type="InterPro" id="IPR001714">
    <property type="entry name" value="Pept_M24_MAP"/>
</dbReference>
<dbReference type="GO" id="GO:0070006">
    <property type="term" value="F:metalloaminopeptidase activity"/>
    <property type="evidence" value="ECO:0007669"/>
    <property type="project" value="InterPro"/>
</dbReference>
<evidence type="ECO:0000256" key="3">
    <source>
        <dbReference type="ARBA" id="ARBA00022723"/>
    </source>
</evidence>
<dbReference type="InterPro" id="IPR029149">
    <property type="entry name" value="Creatin/AminoP/Spt16_N"/>
</dbReference>
<comment type="cofactor">
    <cofactor evidence="1">
        <name>Mn(2+)</name>
        <dbReference type="ChEBI" id="CHEBI:29035"/>
    </cofactor>
</comment>
<accession>A0A6P8L0G4</accession>
<dbReference type="SMART" id="SM01011">
    <property type="entry name" value="AMP_N"/>
    <property type="match status" value="1"/>
</dbReference>
<keyword evidence="8" id="KW-0645">Protease</keyword>
<dbReference type="InterPro" id="IPR007865">
    <property type="entry name" value="Aminopep_P_N"/>
</dbReference>
<evidence type="ECO:0000313" key="8">
    <source>
        <dbReference type="RefSeq" id="XP_033171792.1"/>
    </source>
</evidence>
<dbReference type="PANTHER" id="PTHR43226:SF4">
    <property type="entry name" value="XAA-PRO AMINOPEPTIDASE 3"/>
    <property type="match status" value="1"/>
</dbReference>
<dbReference type="InterPro" id="IPR052433">
    <property type="entry name" value="X-Pro_dipept-like"/>
</dbReference>
<proteinExistence type="inferred from homology"/>
<dbReference type="PRINTS" id="PR00599">
    <property type="entry name" value="MAPEPTIDASE"/>
</dbReference>
<dbReference type="SUPFAM" id="SSF53092">
    <property type="entry name" value="Creatinase/prolidase N-terminal domain"/>
    <property type="match status" value="1"/>
</dbReference>
<keyword evidence="7" id="KW-1185">Reference proteome</keyword>
<dbReference type="Gene3D" id="3.90.230.10">
    <property type="entry name" value="Creatinase/methionine aminopeptidase superfamily"/>
    <property type="match status" value="1"/>
</dbReference>
<dbReference type="InterPro" id="IPR036005">
    <property type="entry name" value="Creatinase/aminopeptidase-like"/>
</dbReference>
<dbReference type="Proteomes" id="UP000515162">
    <property type="component" value="Chromosome X"/>
</dbReference>
<feature type="domain" description="Aminopeptidase P N-terminal" evidence="6">
    <location>
        <begin position="88"/>
        <end position="238"/>
    </location>
</feature>
<dbReference type="RefSeq" id="XP_033171792.1">
    <property type="nucleotide sequence ID" value="XM_033315901.1"/>
</dbReference>
<dbReference type="PANTHER" id="PTHR43226">
    <property type="entry name" value="XAA-PRO AMINOPEPTIDASE 3"/>
    <property type="match status" value="1"/>
</dbReference>
<dbReference type="InterPro" id="IPR000994">
    <property type="entry name" value="Pept_M24"/>
</dbReference>
<dbReference type="Pfam" id="PF05195">
    <property type="entry name" value="AMP_N"/>
    <property type="match status" value="1"/>
</dbReference>
<organism evidence="7 8">
    <name type="scientific">Drosophila mauritiana</name>
    <name type="common">Fruit fly</name>
    <dbReference type="NCBI Taxonomy" id="7226"/>
    <lineage>
        <taxon>Eukaryota</taxon>
        <taxon>Metazoa</taxon>
        <taxon>Ecdysozoa</taxon>
        <taxon>Arthropoda</taxon>
        <taxon>Hexapoda</taxon>
        <taxon>Insecta</taxon>
        <taxon>Pterygota</taxon>
        <taxon>Neoptera</taxon>
        <taxon>Endopterygota</taxon>
        <taxon>Diptera</taxon>
        <taxon>Brachycera</taxon>
        <taxon>Muscomorpha</taxon>
        <taxon>Ephydroidea</taxon>
        <taxon>Drosophilidae</taxon>
        <taxon>Drosophila</taxon>
        <taxon>Sophophora</taxon>
    </lineage>
</organism>
<dbReference type="Pfam" id="PF00557">
    <property type="entry name" value="Peptidase_M24"/>
    <property type="match status" value="1"/>
</dbReference>
<evidence type="ECO:0000313" key="7">
    <source>
        <dbReference type="Proteomes" id="UP000515162"/>
    </source>
</evidence>
<keyword evidence="4" id="KW-0378">Hydrolase</keyword>
<dbReference type="GeneID" id="117148499"/>
<evidence type="ECO:0000256" key="2">
    <source>
        <dbReference type="ARBA" id="ARBA00008766"/>
    </source>
</evidence>
<dbReference type="CDD" id="cd01087">
    <property type="entry name" value="Prolidase"/>
    <property type="match status" value="1"/>
</dbReference>
<evidence type="ECO:0000256" key="5">
    <source>
        <dbReference type="ARBA" id="ARBA00023211"/>
    </source>
</evidence>
<keyword evidence="8" id="KW-0031">Aminopeptidase</keyword>
<comment type="similarity">
    <text evidence="2">Belongs to the peptidase M24B family.</text>
</comment>
<sequence>MNTLRRLDRLIAPTVCRSAAISTSLWPHRWMSQSTTISPGSPSSKSTVNAAEVRGVAQILRQQKGNLGQPTSVSHPHLIQPDELVPGVELTEIKERRSQLMQNIRAYARSFGGEFNGHSSTCHMLVLGAASKKYMSGKIPYVFRQNSDFYYLTGCLEPDAVLLLTIDEAQNVQSELFMRPKDPHAELWDGPRTGPELAVPLFGVTEAHPLSQLEAVLAKRAGALKPHIWFDQKSTDLPSLAENMMRLSGDQHRPLLPAYTFLEAMRLLKSRDEMQLMRRTCDIASRSFNEVMAETRPGQSEHHLFAAIDYKCRMRNASYLAYPPVVAAGQNATVIHYVANSQLLGQHDLVLMDAGCEYGGYTSDITRTWPASGLFTEPQRTLYDMLHQLQGEIIGNVMKPGGETLDQLFETTCYKLGKYLQEIGLVGKSFSEYKELVSQGYRFCPHHVSHYLGMDVHDTPHVPRNTRIVPGMVFTIEPGIYIGQDCGDVPPEFRGIGIRIEDDLLINENGHVEVLTEACVKDPRALQELCKQQQRKPGASSAETF</sequence>
<dbReference type="GO" id="GO:0005739">
    <property type="term" value="C:mitochondrion"/>
    <property type="evidence" value="ECO:0007669"/>
    <property type="project" value="TreeGrafter"/>
</dbReference>
<dbReference type="GO" id="GO:0030145">
    <property type="term" value="F:manganese ion binding"/>
    <property type="evidence" value="ECO:0007669"/>
    <property type="project" value="InterPro"/>
</dbReference>
<evidence type="ECO:0000256" key="4">
    <source>
        <dbReference type="ARBA" id="ARBA00022801"/>
    </source>
</evidence>
<evidence type="ECO:0000256" key="1">
    <source>
        <dbReference type="ARBA" id="ARBA00001936"/>
    </source>
</evidence>
<keyword evidence="3" id="KW-0479">Metal-binding</keyword>
<dbReference type="GO" id="GO:0006508">
    <property type="term" value="P:proteolysis"/>
    <property type="evidence" value="ECO:0007669"/>
    <property type="project" value="TreeGrafter"/>
</dbReference>
<evidence type="ECO:0000259" key="6">
    <source>
        <dbReference type="SMART" id="SM01011"/>
    </source>
</evidence>
<dbReference type="Gene3D" id="3.40.350.10">
    <property type="entry name" value="Creatinase/prolidase N-terminal domain"/>
    <property type="match status" value="1"/>
</dbReference>
<dbReference type="SUPFAM" id="SSF55920">
    <property type="entry name" value="Creatinase/aminopeptidase"/>
    <property type="match status" value="1"/>
</dbReference>
<reference evidence="8" key="1">
    <citation type="submission" date="2025-08" db="UniProtKB">
        <authorList>
            <consortium name="RefSeq"/>
        </authorList>
    </citation>
    <scope>IDENTIFICATION</scope>
    <source>
        <strain evidence="8">Mau12</strain>
        <tissue evidence="8">Whole Body</tissue>
    </source>
</reference>
<gene>
    <name evidence="8" type="primary">LOC117148499</name>
</gene>
<name>A0A6P8L0G4_DROMA</name>
<dbReference type="AlphaFoldDB" id="A0A6P8L0G4"/>